<sequence length="174" mass="18470">MARSAVADQAGAMTLLRTAVLAGATLATGLMAGLFFAYSCSVMPGLAGTDDRSFVGTMQWINRRILNGWFLAAFLGAVLLPALAVALHLTVGGRVLAWAGAALAFYLATLMITMRCNVPLNDQLDAAGPVDRIADLAAVRERFEVTWVRWNLARTVTNVAAFACLIGALLTRRA</sequence>
<evidence type="ECO:0000313" key="2">
    <source>
        <dbReference type="EMBL" id="RZU72697.1"/>
    </source>
</evidence>
<dbReference type="AlphaFoldDB" id="A0A4Q8B561"/>
<dbReference type="Pfam" id="PF08592">
    <property type="entry name" value="Anthrone_oxy"/>
    <property type="match status" value="1"/>
</dbReference>
<comment type="caution">
    <text evidence="2">The sequence shown here is derived from an EMBL/GenBank/DDBJ whole genome shotgun (WGS) entry which is preliminary data.</text>
</comment>
<evidence type="ECO:0000256" key="1">
    <source>
        <dbReference type="SAM" id="Phobius"/>
    </source>
</evidence>
<feature type="transmembrane region" description="Helical" evidence="1">
    <location>
        <begin position="20"/>
        <end position="47"/>
    </location>
</feature>
<proteinExistence type="predicted"/>
<dbReference type="EMBL" id="SHLD01000001">
    <property type="protein sequence ID" value="RZU72697.1"/>
    <property type="molecule type" value="Genomic_DNA"/>
</dbReference>
<feature type="transmembrane region" description="Helical" evidence="1">
    <location>
        <begin position="95"/>
        <end position="114"/>
    </location>
</feature>
<evidence type="ECO:0000313" key="3">
    <source>
        <dbReference type="Proteomes" id="UP000294114"/>
    </source>
</evidence>
<keyword evidence="1" id="KW-0472">Membrane</keyword>
<keyword evidence="1" id="KW-1133">Transmembrane helix</keyword>
<name>A0A4Q8B561_9ACTN</name>
<gene>
    <name evidence="2" type="ORF">EV384_1077</name>
</gene>
<keyword evidence="3" id="KW-1185">Reference proteome</keyword>
<reference evidence="2 3" key="1">
    <citation type="submission" date="2019-02" db="EMBL/GenBank/DDBJ databases">
        <title>Sequencing the genomes of 1000 actinobacteria strains.</title>
        <authorList>
            <person name="Klenk H.-P."/>
        </authorList>
    </citation>
    <scope>NUCLEOTIDE SEQUENCE [LARGE SCALE GENOMIC DNA]</scope>
    <source>
        <strain evidence="2 3">DSM 45612</strain>
    </source>
</reference>
<accession>A0A4Q8B561</accession>
<organism evidence="2 3">
    <name type="scientific">Micromonospora kangleipakensis</name>
    <dbReference type="NCBI Taxonomy" id="1077942"/>
    <lineage>
        <taxon>Bacteria</taxon>
        <taxon>Bacillati</taxon>
        <taxon>Actinomycetota</taxon>
        <taxon>Actinomycetes</taxon>
        <taxon>Micromonosporales</taxon>
        <taxon>Micromonosporaceae</taxon>
        <taxon>Micromonospora</taxon>
    </lineage>
</organism>
<keyword evidence="1" id="KW-0812">Transmembrane</keyword>
<feature type="transmembrane region" description="Helical" evidence="1">
    <location>
        <begin position="68"/>
        <end position="89"/>
    </location>
</feature>
<dbReference type="Proteomes" id="UP000294114">
    <property type="component" value="Unassembled WGS sequence"/>
</dbReference>
<dbReference type="InterPro" id="IPR013901">
    <property type="entry name" value="Anthrone_oxy"/>
</dbReference>
<protein>
    <submittedName>
        <fullName evidence="2">Putative membrane protein</fullName>
    </submittedName>
</protein>